<dbReference type="Proteomes" id="UP000321118">
    <property type="component" value="Unassembled WGS sequence"/>
</dbReference>
<comment type="caution">
    <text evidence="5">The sequence shown here is derived from an EMBL/GenBank/DDBJ whole genome shotgun (WGS) entry which is preliminary data.</text>
</comment>
<dbReference type="RefSeq" id="WP_146927183.1">
    <property type="nucleotide sequence ID" value="NZ_BJUB01000005.1"/>
</dbReference>
<dbReference type="InterPro" id="IPR029016">
    <property type="entry name" value="GAF-like_dom_sf"/>
</dbReference>
<dbReference type="InterPro" id="IPR036388">
    <property type="entry name" value="WH-like_DNA-bd_sf"/>
</dbReference>
<dbReference type="SUPFAM" id="SSF55781">
    <property type="entry name" value="GAF domain-like"/>
    <property type="match status" value="1"/>
</dbReference>
<evidence type="ECO:0000256" key="3">
    <source>
        <dbReference type="SAM" id="MobiDB-lite"/>
    </source>
</evidence>
<evidence type="ECO:0000313" key="5">
    <source>
        <dbReference type="EMBL" id="GEK21376.1"/>
    </source>
</evidence>
<accession>A0A510V3K0</accession>
<dbReference type="InterPro" id="IPR005561">
    <property type="entry name" value="ANTAR"/>
</dbReference>
<dbReference type="GO" id="GO:0003723">
    <property type="term" value="F:RNA binding"/>
    <property type="evidence" value="ECO:0007669"/>
    <property type="project" value="InterPro"/>
</dbReference>
<dbReference type="AlphaFoldDB" id="A0A510V3K0"/>
<reference evidence="5 6" key="1">
    <citation type="submission" date="2019-07" db="EMBL/GenBank/DDBJ databases">
        <title>Whole genome shotgun sequence of Cellulomonas xylanilytica NBRC 101102.</title>
        <authorList>
            <person name="Hosoyama A."/>
            <person name="Uohara A."/>
            <person name="Ohji S."/>
            <person name="Ichikawa N."/>
        </authorList>
    </citation>
    <scope>NUCLEOTIDE SEQUENCE [LARGE SCALE GENOMIC DNA]</scope>
    <source>
        <strain evidence="5 6">NBRC 101102</strain>
    </source>
</reference>
<organism evidence="5 6">
    <name type="scientific">Cellulomonas xylanilytica</name>
    <dbReference type="NCBI Taxonomy" id="233583"/>
    <lineage>
        <taxon>Bacteria</taxon>
        <taxon>Bacillati</taxon>
        <taxon>Actinomycetota</taxon>
        <taxon>Actinomycetes</taxon>
        <taxon>Micrococcales</taxon>
        <taxon>Cellulomonadaceae</taxon>
        <taxon>Cellulomonas</taxon>
    </lineage>
</organism>
<feature type="region of interest" description="Disordered" evidence="3">
    <location>
        <begin position="225"/>
        <end position="247"/>
    </location>
</feature>
<evidence type="ECO:0000259" key="4">
    <source>
        <dbReference type="PROSITE" id="PS50921"/>
    </source>
</evidence>
<dbReference type="PROSITE" id="PS50921">
    <property type="entry name" value="ANTAR"/>
    <property type="match status" value="1"/>
</dbReference>
<dbReference type="Gene3D" id="3.30.450.40">
    <property type="match status" value="1"/>
</dbReference>
<dbReference type="Gene3D" id="1.10.10.10">
    <property type="entry name" value="Winged helix-like DNA-binding domain superfamily/Winged helix DNA-binding domain"/>
    <property type="match status" value="1"/>
</dbReference>
<sequence length="247" mass="25779">MSDRITVLTQLARVIASAPADEPLPVRLCRAYVEVLGADGGAITLASTTTQRLTLSTSNGVSAQIEDLQDVLGEGPGQDAYNSGTAVVTEVDGFRDRAFPMFSALAGALTGSLTVWAIPMHPGGATIGVITVYLRTGGLAHSLDDAQFLADSVGAALLDDPSARRQTPFSGWSDRARVHRATGMIVAQLSVGTEDAFAILRAHAFAEGTNLDGVATEVLERRLHFTPPHTGAASLDRPGDSTKGDEP</sequence>
<protein>
    <recommendedName>
        <fullName evidence="4">ANTAR domain-containing protein</fullName>
    </recommendedName>
</protein>
<dbReference type="EMBL" id="BJUB01000005">
    <property type="protein sequence ID" value="GEK21376.1"/>
    <property type="molecule type" value="Genomic_DNA"/>
</dbReference>
<evidence type="ECO:0000256" key="1">
    <source>
        <dbReference type="ARBA" id="ARBA00023015"/>
    </source>
</evidence>
<evidence type="ECO:0000313" key="6">
    <source>
        <dbReference type="Proteomes" id="UP000321118"/>
    </source>
</evidence>
<proteinExistence type="predicted"/>
<keyword evidence="1" id="KW-0805">Transcription regulation</keyword>
<feature type="compositionally biased region" description="Basic and acidic residues" evidence="3">
    <location>
        <begin position="237"/>
        <end position="247"/>
    </location>
</feature>
<keyword evidence="2" id="KW-0804">Transcription</keyword>
<gene>
    <name evidence="5" type="ORF">CXY01_18960</name>
</gene>
<name>A0A510V3K0_9CELL</name>
<evidence type="ECO:0000256" key="2">
    <source>
        <dbReference type="ARBA" id="ARBA00023163"/>
    </source>
</evidence>
<feature type="domain" description="ANTAR" evidence="4">
    <location>
        <begin position="158"/>
        <end position="219"/>
    </location>
</feature>
<dbReference type="Pfam" id="PF03861">
    <property type="entry name" value="ANTAR"/>
    <property type="match status" value="1"/>
</dbReference>
<keyword evidence="6" id="KW-1185">Reference proteome</keyword>
<dbReference type="SMART" id="SM01012">
    <property type="entry name" value="ANTAR"/>
    <property type="match status" value="1"/>
</dbReference>
<dbReference type="OrthoDB" id="7466251at2"/>